<evidence type="ECO:0000313" key="2">
    <source>
        <dbReference type="EMBL" id="SOU91959.1"/>
    </source>
</evidence>
<organism evidence="2">
    <name type="scientific">Leptospirillum ferriphilum</name>
    <dbReference type="NCBI Taxonomy" id="178606"/>
    <lineage>
        <taxon>Bacteria</taxon>
        <taxon>Pseudomonadati</taxon>
        <taxon>Nitrospirota</taxon>
        <taxon>Nitrospiria</taxon>
        <taxon>Nitrospirales</taxon>
        <taxon>Nitrospiraceae</taxon>
        <taxon>Leptospirillum</taxon>
    </lineage>
</organism>
<dbReference type="AlphaFoldDB" id="A0A2I2ME17"/>
<evidence type="ECO:0000256" key="1">
    <source>
        <dbReference type="SAM" id="Phobius"/>
    </source>
</evidence>
<keyword evidence="1" id="KW-0472">Membrane</keyword>
<keyword evidence="1" id="KW-1133">Transmembrane helix</keyword>
<dbReference type="EMBL" id="LT966316">
    <property type="protein sequence ID" value="SOU91959.1"/>
    <property type="molecule type" value="Genomic_DNA"/>
</dbReference>
<dbReference type="RefSeq" id="WP_161781720.1">
    <property type="nucleotide sequence ID" value="NZ_JBPKCJ010000003.1"/>
</dbReference>
<keyword evidence="1" id="KW-0812">Transmembrane</keyword>
<feature type="transmembrane region" description="Helical" evidence="1">
    <location>
        <begin position="14"/>
        <end position="32"/>
    </location>
</feature>
<reference evidence="2" key="1">
    <citation type="submission" date="2017-12" db="EMBL/GenBank/DDBJ databases">
        <authorList>
            <consortium name="SysMetEx"/>
        </authorList>
    </citation>
    <scope>NUCLEOTIDE SEQUENCE</scope>
    <source>
        <strain evidence="2">Pb_238</strain>
    </source>
</reference>
<proteinExistence type="predicted"/>
<name>A0A2I2ME17_9BACT</name>
<protein>
    <submittedName>
        <fullName evidence="2">Uncharacterized protein</fullName>
    </submittedName>
</protein>
<accession>A0A2I2ME17</accession>
<sequence>MAEERTQQSLGKTLVLALIVLGGTLLFVMYLGREAEINSNAAHHLTWPWP</sequence>
<gene>
    <name evidence="2" type="ORF">LFTS_00580</name>
</gene>